<accession>A0A382CYJ3</accession>
<proteinExistence type="predicted"/>
<evidence type="ECO:0000256" key="1">
    <source>
        <dbReference type="SAM" id="Phobius"/>
    </source>
</evidence>
<reference evidence="2" key="1">
    <citation type="submission" date="2018-05" db="EMBL/GenBank/DDBJ databases">
        <authorList>
            <person name="Lanie J.A."/>
            <person name="Ng W.-L."/>
            <person name="Kazmierczak K.M."/>
            <person name="Andrzejewski T.M."/>
            <person name="Davidsen T.M."/>
            <person name="Wayne K.J."/>
            <person name="Tettelin H."/>
            <person name="Glass J.I."/>
            <person name="Rusch D."/>
            <person name="Podicherti R."/>
            <person name="Tsui H.-C.T."/>
            <person name="Winkler M.E."/>
        </authorList>
    </citation>
    <scope>NUCLEOTIDE SEQUENCE</scope>
</reference>
<keyword evidence="1" id="KW-1133">Transmembrane helix</keyword>
<protein>
    <recommendedName>
        <fullName evidence="3">Tetratricopeptide repeat protein</fullName>
    </recommendedName>
</protein>
<dbReference type="SUPFAM" id="SSF48452">
    <property type="entry name" value="TPR-like"/>
    <property type="match status" value="1"/>
</dbReference>
<dbReference type="AlphaFoldDB" id="A0A382CYJ3"/>
<evidence type="ECO:0000313" key="2">
    <source>
        <dbReference type="EMBL" id="SVB30892.1"/>
    </source>
</evidence>
<organism evidence="2">
    <name type="scientific">marine metagenome</name>
    <dbReference type="NCBI Taxonomy" id="408172"/>
    <lineage>
        <taxon>unclassified sequences</taxon>
        <taxon>metagenomes</taxon>
        <taxon>ecological metagenomes</taxon>
    </lineage>
</organism>
<feature type="transmembrane region" description="Helical" evidence="1">
    <location>
        <begin position="41"/>
        <end position="59"/>
    </location>
</feature>
<keyword evidence="1" id="KW-0812">Transmembrane</keyword>
<evidence type="ECO:0008006" key="3">
    <source>
        <dbReference type="Google" id="ProtNLM"/>
    </source>
</evidence>
<gene>
    <name evidence="2" type="ORF">METZ01_LOCUS183746</name>
</gene>
<feature type="transmembrane region" description="Helical" evidence="1">
    <location>
        <begin position="7"/>
        <end position="26"/>
    </location>
</feature>
<dbReference type="Gene3D" id="1.25.40.10">
    <property type="entry name" value="Tetratricopeptide repeat domain"/>
    <property type="match status" value="2"/>
</dbReference>
<dbReference type="InterPro" id="IPR011990">
    <property type="entry name" value="TPR-like_helical_dom_sf"/>
</dbReference>
<keyword evidence="1" id="KW-0472">Membrane</keyword>
<sequence>MQTTLERLYGAFLVYGVLLAVVIYIIRRQIKNPDNDPVKVIVKWVVTLAVVAFMIYATVRANDRGALLIVFIFLLLPGSILLGLWWTPAISDWIASPITYALTGDPRKSYNKPEYGIANARRKRGQYVEAIEAVDEQLVKHPGNFDGLMLKATIQAENLGDLVAAAATIQEAVSDPELLNYRLPVAFNKMADWQLAVAGDPDAARRTLRQIRTAMPNSQAAQFAAQRLASLDSSEESESDVVDFNESYQKLVEESAAKDDFTSPLELPKAIELNRQQADEKALQTCLRRVEMHPDSVSNREELAALYLSLAKQPPMALEQYERLLALPGTTIHQKTAWLNKLADIQVKSGESYETVRDTLKRVITLDPKAAPAARAQQRISYLRIELRSVNRKTTKLQLGSYDEDIGLKS</sequence>
<name>A0A382CYJ3_9ZZZZ</name>
<feature type="transmembrane region" description="Helical" evidence="1">
    <location>
        <begin position="66"/>
        <end position="86"/>
    </location>
</feature>
<dbReference type="EMBL" id="UINC01036628">
    <property type="protein sequence ID" value="SVB30892.1"/>
    <property type="molecule type" value="Genomic_DNA"/>
</dbReference>